<keyword evidence="2" id="KW-0472">Membrane</keyword>
<feature type="transmembrane region" description="Helical" evidence="2">
    <location>
        <begin position="32"/>
        <end position="51"/>
    </location>
</feature>
<accession>A0A3P7FDG5</accession>
<proteinExistence type="predicted"/>
<gene>
    <name evidence="3" type="ORF">WBA_LOCUS2028</name>
</gene>
<evidence type="ECO:0000313" key="5">
    <source>
        <dbReference type="Proteomes" id="UP000270924"/>
    </source>
</evidence>
<keyword evidence="2" id="KW-1133">Transmembrane helix</keyword>
<feature type="compositionally biased region" description="Polar residues" evidence="1">
    <location>
        <begin position="204"/>
        <end position="226"/>
    </location>
</feature>
<dbReference type="EMBL" id="UYWW01000499">
    <property type="protein sequence ID" value="VDM08642.1"/>
    <property type="molecule type" value="Genomic_DNA"/>
</dbReference>
<dbReference type="FunCoup" id="A0A3P7FDG5">
    <property type="interactions" value="232"/>
</dbReference>
<keyword evidence="2" id="KW-0812">Transmembrane</keyword>
<dbReference type="Proteomes" id="UP000270924">
    <property type="component" value="Unassembled WGS sequence"/>
</dbReference>
<feature type="region of interest" description="Disordered" evidence="1">
    <location>
        <begin position="1"/>
        <end position="24"/>
    </location>
</feature>
<dbReference type="OrthoDB" id="5836881at2759"/>
<feature type="compositionally biased region" description="Low complexity" evidence="1">
    <location>
        <begin position="180"/>
        <end position="203"/>
    </location>
</feature>
<evidence type="ECO:0000256" key="1">
    <source>
        <dbReference type="SAM" id="MobiDB-lite"/>
    </source>
</evidence>
<reference evidence="4" key="1">
    <citation type="submission" date="2015-03" db="EMBL/GenBank/DDBJ databases">
        <title>Wuchereria bancrofti Genome Sequencing Papua New Guinea Strain.</title>
        <authorList>
            <person name="Small S.T."/>
            <person name="Serre D."/>
            <person name="Zimmerman P.A."/>
        </authorList>
    </citation>
    <scope>NUCLEOTIDE SEQUENCE [LARGE SCALE GENOMIC DNA]</scope>
    <source>
        <strain evidence="4">pt0022</strain>
    </source>
</reference>
<sequence length="236" mass="26260">MVKSALSSPPHATFSGNVSTDSTSRSSTTIKLRLFVSLLVLITMGSFCQLCQIMCTGNGTSKIASLLILFIAFFGYVWMSVHSCALTRARKAFFDESNVLETYQPRARTMGHLFCPEPPTPAPTVKFSENVDENKEKRSSEENAAFNAMRDSHYANMFEYAMKMQKEMQAMEKGNDQPESLASSSSITETSTTQPSQFQTTTTNEQQSVNTDSLLSSRKQNSFNKLSSEKNKDMLI</sequence>
<organism evidence="3 5">
    <name type="scientific">Wuchereria bancrofti</name>
    <dbReference type="NCBI Taxonomy" id="6293"/>
    <lineage>
        <taxon>Eukaryota</taxon>
        <taxon>Metazoa</taxon>
        <taxon>Ecdysozoa</taxon>
        <taxon>Nematoda</taxon>
        <taxon>Chromadorea</taxon>
        <taxon>Rhabditida</taxon>
        <taxon>Spirurina</taxon>
        <taxon>Spiruromorpha</taxon>
        <taxon>Filarioidea</taxon>
        <taxon>Onchocercidae</taxon>
        <taxon>Wuchereria</taxon>
    </lineage>
</organism>
<name>A0A3P7FDG5_WUCBA</name>
<reference evidence="4" key="2">
    <citation type="journal article" date="2016" name="Mol. Ecol.">
        <title>Population genomics of the filarial nematode parasite Wuchereria bancrofti from mosquitoes.</title>
        <authorList>
            <person name="Small S.T."/>
            <person name="Reimer L.J."/>
            <person name="Tisch D.J."/>
            <person name="King C.L."/>
            <person name="Christensen B.M."/>
            <person name="Siba P.M."/>
            <person name="Kazura J.W."/>
            <person name="Serre D."/>
            <person name="Zimmerman P.A."/>
        </authorList>
    </citation>
    <scope>NUCLEOTIDE SEQUENCE</scope>
    <source>
        <strain evidence="4">pt0022</strain>
    </source>
</reference>
<protein>
    <submittedName>
        <fullName evidence="6">Transmembrane protein</fullName>
    </submittedName>
</protein>
<dbReference type="AlphaFoldDB" id="A0A3P7FDG5"/>
<keyword evidence="5" id="KW-1185">Reference proteome</keyword>
<evidence type="ECO:0000256" key="2">
    <source>
        <dbReference type="SAM" id="Phobius"/>
    </source>
</evidence>
<evidence type="ECO:0000313" key="3">
    <source>
        <dbReference type="EMBL" id="VDM08642.1"/>
    </source>
</evidence>
<reference evidence="3 5" key="3">
    <citation type="submission" date="2018-11" db="EMBL/GenBank/DDBJ databases">
        <authorList>
            <consortium name="Pathogen Informatics"/>
        </authorList>
    </citation>
    <scope>NUCLEOTIDE SEQUENCE [LARGE SCALE GENOMIC DNA]</scope>
</reference>
<dbReference type="InParanoid" id="A0A3P7FDG5"/>
<feature type="compositionally biased region" description="Basic and acidic residues" evidence="1">
    <location>
        <begin position="227"/>
        <end position="236"/>
    </location>
</feature>
<evidence type="ECO:0000313" key="4">
    <source>
        <dbReference type="Proteomes" id="UP000093561"/>
    </source>
</evidence>
<dbReference type="OMA" id="MFEYAMK"/>
<feature type="region of interest" description="Disordered" evidence="1">
    <location>
        <begin position="169"/>
        <end position="236"/>
    </location>
</feature>
<evidence type="ECO:0000313" key="6">
    <source>
        <dbReference type="WBParaSite" id="mrna-Wban_02550"/>
    </source>
</evidence>
<dbReference type="Proteomes" id="UP000093561">
    <property type="component" value="Unassembled WGS sequence"/>
</dbReference>
<reference evidence="6" key="4">
    <citation type="submission" date="2024-02" db="UniProtKB">
        <authorList>
            <consortium name="WormBaseParasite"/>
        </authorList>
    </citation>
    <scope>IDENTIFICATION</scope>
    <source>
        <strain evidence="6">pt0022</strain>
    </source>
</reference>
<dbReference type="WBParaSite" id="mrna-Wban_02550">
    <property type="protein sequence ID" value="mrna-Wban_02550"/>
    <property type="gene ID" value="Wban_02550"/>
</dbReference>
<feature type="transmembrane region" description="Helical" evidence="2">
    <location>
        <begin position="63"/>
        <end position="81"/>
    </location>
</feature>